<name>A0ABW2K7K5_9BACI</name>
<evidence type="ECO:0000313" key="3">
    <source>
        <dbReference type="Proteomes" id="UP001596494"/>
    </source>
</evidence>
<dbReference type="PANTHER" id="PTHR43415">
    <property type="entry name" value="SPERMIDINE N(1)-ACETYLTRANSFERASE"/>
    <property type="match status" value="1"/>
</dbReference>
<sequence>MIKLEYFTQSDFDHLIGWIDSPEFLLQWAGPNFTYPLTTDQLMHYIGNANTKNAPVFVYKVVDEAVDQTIGHISLKIDRQNKAGRIGKVLVSEEARGKGIAGVMIEKILYKCFAELHLHKVGLGVFDFNEPAIRVYKKAGFKVDGLLRDHRKYNNEYWGLYEMSMLHSEWKAKNIF</sequence>
<dbReference type="CDD" id="cd04301">
    <property type="entry name" value="NAT_SF"/>
    <property type="match status" value="1"/>
</dbReference>
<dbReference type="EC" id="2.3.-.-" evidence="2"/>
<dbReference type="SUPFAM" id="SSF55729">
    <property type="entry name" value="Acyl-CoA N-acyltransferases (Nat)"/>
    <property type="match status" value="1"/>
</dbReference>
<comment type="caution">
    <text evidence="2">The sequence shown here is derived from an EMBL/GenBank/DDBJ whole genome shotgun (WGS) entry which is preliminary data.</text>
</comment>
<dbReference type="Gene3D" id="3.40.630.30">
    <property type="match status" value="1"/>
</dbReference>
<evidence type="ECO:0000313" key="2">
    <source>
        <dbReference type="EMBL" id="MFC7322794.1"/>
    </source>
</evidence>
<dbReference type="InterPro" id="IPR016181">
    <property type="entry name" value="Acyl_CoA_acyltransferase"/>
</dbReference>
<dbReference type="GO" id="GO:0016746">
    <property type="term" value="F:acyltransferase activity"/>
    <property type="evidence" value="ECO:0007669"/>
    <property type="project" value="UniProtKB-KW"/>
</dbReference>
<gene>
    <name evidence="2" type="ORF">ACFQMN_18165</name>
</gene>
<keyword evidence="2" id="KW-0012">Acyltransferase</keyword>
<protein>
    <submittedName>
        <fullName evidence="2">GNAT family N-acetyltransferase</fullName>
        <ecNumber evidence="2">2.3.-.-</ecNumber>
    </submittedName>
</protein>
<reference evidence="3" key="1">
    <citation type="journal article" date="2019" name="Int. J. Syst. Evol. Microbiol.">
        <title>The Global Catalogue of Microorganisms (GCM) 10K type strain sequencing project: providing services to taxonomists for standard genome sequencing and annotation.</title>
        <authorList>
            <consortium name="The Broad Institute Genomics Platform"/>
            <consortium name="The Broad Institute Genome Sequencing Center for Infectious Disease"/>
            <person name="Wu L."/>
            <person name="Ma J."/>
        </authorList>
    </citation>
    <scope>NUCLEOTIDE SEQUENCE [LARGE SCALE GENOMIC DNA]</scope>
    <source>
        <strain evidence="3">CCUG 73951</strain>
    </source>
</reference>
<dbReference type="PANTHER" id="PTHR43415:SF5">
    <property type="entry name" value="ACETYLTRANSFERASE"/>
    <property type="match status" value="1"/>
</dbReference>
<organism evidence="2 3">
    <name type="scientific">Halobacillus campisalis</name>
    <dbReference type="NCBI Taxonomy" id="435909"/>
    <lineage>
        <taxon>Bacteria</taxon>
        <taxon>Bacillati</taxon>
        <taxon>Bacillota</taxon>
        <taxon>Bacilli</taxon>
        <taxon>Bacillales</taxon>
        <taxon>Bacillaceae</taxon>
        <taxon>Halobacillus</taxon>
    </lineage>
</organism>
<evidence type="ECO:0000259" key="1">
    <source>
        <dbReference type="PROSITE" id="PS51186"/>
    </source>
</evidence>
<accession>A0ABW2K7K5</accession>
<dbReference type="PROSITE" id="PS51186">
    <property type="entry name" value="GNAT"/>
    <property type="match status" value="1"/>
</dbReference>
<dbReference type="InterPro" id="IPR000182">
    <property type="entry name" value="GNAT_dom"/>
</dbReference>
<dbReference type="EMBL" id="JBHTBY010000017">
    <property type="protein sequence ID" value="MFC7322794.1"/>
    <property type="molecule type" value="Genomic_DNA"/>
</dbReference>
<keyword evidence="3" id="KW-1185">Reference proteome</keyword>
<keyword evidence="2" id="KW-0808">Transferase</keyword>
<dbReference type="Pfam" id="PF00583">
    <property type="entry name" value="Acetyltransf_1"/>
    <property type="match status" value="1"/>
</dbReference>
<dbReference type="RefSeq" id="WP_289215155.1">
    <property type="nucleotide sequence ID" value="NZ_JAPVRC010000002.1"/>
</dbReference>
<dbReference type="Proteomes" id="UP001596494">
    <property type="component" value="Unassembled WGS sequence"/>
</dbReference>
<proteinExistence type="predicted"/>
<feature type="domain" description="N-acetyltransferase" evidence="1">
    <location>
        <begin position="2"/>
        <end position="164"/>
    </location>
</feature>